<protein>
    <submittedName>
        <fullName evidence="3">Putative lipoprotein</fullName>
    </submittedName>
</protein>
<reference evidence="3 4" key="1">
    <citation type="submission" date="2014-02" db="EMBL/GenBank/DDBJ databases">
        <authorList>
            <person name="Sears C."/>
            <person name="Carroll K."/>
            <person name="Sack B.R."/>
            <person name="Qadri F."/>
            <person name="Myers L.L."/>
            <person name="Chung G.-T."/>
            <person name="Escheverria P."/>
            <person name="Fraser C.M."/>
            <person name="Sadzewicz L."/>
            <person name="Shefchek K.A."/>
            <person name="Tallon L."/>
            <person name="Das S.P."/>
            <person name="Daugherty S."/>
            <person name="Mongodin E.F."/>
        </authorList>
    </citation>
    <scope>NUCLEOTIDE SEQUENCE [LARGE SCALE GENOMIC DNA]</scope>
    <source>
        <strain evidence="3 4">2-F-2 #4</strain>
    </source>
</reference>
<proteinExistence type="predicted"/>
<feature type="chain" id="PRO_5001480546" evidence="1">
    <location>
        <begin position="23"/>
        <end position="424"/>
    </location>
</feature>
<name>A0A016AH33_BACFG</name>
<feature type="signal peptide" evidence="1">
    <location>
        <begin position="1"/>
        <end position="22"/>
    </location>
</feature>
<evidence type="ECO:0000259" key="2">
    <source>
        <dbReference type="Pfam" id="PF16288"/>
    </source>
</evidence>
<evidence type="ECO:0000313" key="3">
    <source>
        <dbReference type="EMBL" id="EXZ46279.1"/>
    </source>
</evidence>
<dbReference type="Proteomes" id="UP000022272">
    <property type="component" value="Unassembled WGS sequence"/>
</dbReference>
<dbReference type="PROSITE" id="PS51257">
    <property type="entry name" value="PROKAR_LIPOPROTEIN"/>
    <property type="match status" value="1"/>
</dbReference>
<dbReference type="Pfam" id="PF16288">
    <property type="entry name" value="DUF4934"/>
    <property type="match status" value="1"/>
</dbReference>
<evidence type="ECO:0000256" key="1">
    <source>
        <dbReference type="SAM" id="SignalP"/>
    </source>
</evidence>
<dbReference type="AlphaFoldDB" id="A0A016AH33"/>
<dbReference type="EMBL" id="JGDM01000010">
    <property type="protein sequence ID" value="EXZ46279.1"/>
    <property type="molecule type" value="Genomic_DNA"/>
</dbReference>
<accession>A0A016AH33</accession>
<sequence length="424" mass="46953">MKKLKQCVGVLTGLLLLSCSNADRTVSKSTIDVAGAMENLQELKVSQLGSKIKFVPLETNDSTLVANHWNFLVTDKYVIVSNMGYGSSQKCMTFDLNTGKYIATVGHPGQDPEAYGNCIPIMDESGSDVLYFFTPKGRLVKYSMDGRFLGSINSKIANRRLTSYPLINDTVMTAVLSGSTLEGDRYISLLRMDLEMNLIDSIAVVTQGNPIDPYARIRYSEAFIQEHPSLMPHSGLTFRKLKGKREDAGQMVEEISGSNQMWQTDGSVRFHQAFNDSIYDMSAEGTPITYVFDTGKWRYPVEEAGKTVMTSAHAFVTDVTETTDKIIFAVSNGWFGEDNKGYVGLYDKKSGATTMGEIEKGFEDDLTGFAPFYPVRTNGKGQLIGVMTIEDITKWVEKHPAEKRPTFIETLAEDANPVLVIVES</sequence>
<keyword evidence="1" id="KW-0732">Signal</keyword>
<feature type="domain" description="DUF4934" evidence="2">
    <location>
        <begin position="43"/>
        <end position="148"/>
    </location>
</feature>
<dbReference type="PATRIC" id="fig|1339280.3.peg.502"/>
<organism evidence="3 4">
    <name type="scientific">Bacteroides fragilis str. 2-F-2 #4</name>
    <dbReference type="NCBI Taxonomy" id="1339280"/>
    <lineage>
        <taxon>Bacteria</taxon>
        <taxon>Pseudomonadati</taxon>
        <taxon>Bacteroidota</taxon>
        <taxon>Bacteroidia</taxon>
        <taxon>Bacteroidales</taxon>
        <taxon>Bacteroidaceae</taxon>
        <taxon>Bacteroides</taxon>
    </lineage>
</organism>
<keyword evidence="3" id="KW-0449">Lipoprotein</keyword>
<gene>
    <name evidence="3" type="ORF">M076_0517</name>
</gene>
<evidence type="ECO:0000313" key="4">
    <source>
        <dbReference type="Proteomes" id="UP000022272"/>
    </source>
</evidence>
<dbReference type="RefSeq" id="WP_032569716.1">
    <property type="nucleotide sequence ID" value="NZ_JGDM01000010.1"/>
</dbReference>
<comment type="caution">
    <text evidence="3">The sequence shown here is derived from an EMBL/GenBank/DDBJ whole genome shotgun (WGS) entry which is preliminary data.</text>
</comment>
<dbReference type="InterPro" id="IPR032558">
    <property type="entry name" value="DUF4934"/>
</dbReference>